<organism evidence="2 3">
    <name type="scientific">Tahibacter amnicola</name>
    <dbReference type="NCBI Taxonomy" id="2976241"/>
    <lineage>
        <taxon>Bacteria</taxon>
        <taxon>Pseudomonadati</taxon>
        <taxon>Pseudomonadota</taxon>
        <taxon>Gammaproteobacteria</taxon>
        <taxon>Lysobacterales</taxon>
        <taxon>Rhodanobacteraceae</taxon>
        <taxon>Tahibacter</taxon>
    </lineage>
</organism>
<feature type="chain" id="PRO_5045740042" description="Parallel beta helix pectate lyase-like protein" evidence="1">
    <location>
        <begin position="27"/>
        <end position="308"/>
    </location>
</feature>
<evidence type="ECO:0000313" key="2">
    <source>
        <dbReference type="EMBL" id="UXI69403.1"/>
    </source>
</evidence>
<proteinExistence type="predicted"/>
<dbReference type="Proteomes" id="UP001064632">
    <property type="component" value="Chromosome"/>
</dbReference>
<dbReference type="Gene3D" id="2.160.20.10">
    <property type="entry name" value="Single-stranded right-handed beta-helix, Pectin lyase-like"/>
    <property type="match status" value="1"/>
</dbReference>
<dbReference type="SUPFAM" id="SSF51126">
    <property type="entry name" value="Pectin lyase-like"/>
    <property type="match status" value="1"/>
</dbReference>
<reference evidence="2" key="1">
    <citation type="submission" date="2022-09" db="EMBL/GenBank/DDBJ databases">
        <title>Tahibacter sp. nov., isolated from a fresh water.</title>
        <authorList>
            <person name="Baek J.H."/>
            <person name="Lee J.K."/>
            <person name="Kim J.M."/>
            <person name="Jeon C.O."/>
        </authorList>
    </citation>
    <scope>NUCLEOTIDE SEQUENCE</scope>
    <source>
        <strain evidence="2">W38</strain>
    </source>
</reference>
<dbReference type="RefSeq" id="WP_261696358.1">
    <property type="nucleotide sequence ID" value="NZ_CP104694.1"/>
</dbReference>
<protein>
    <recommendedName>
        <fullName evidence="4">Parallel beta helix pectate lyase-like protein</fullName>
    </recommendedName>
</protein>
<sequence>MTSFNRIGRSIAALALTCLFASNAYAQATRTWVSGVGDDANPCSRTAPCKTFAGAISKTAASGIISVLDSAGFGAVTITKSITIENDGSIGGILNAGSNGVIINAASTDRVVLRGLSIDGHTSGLNGIRFLAGSSLTVERCVINGGIQKGIDFAPSTANASLVVTDSQIHNARDVVNGGAINIAPTGGGSAVVLLDNVQMTRSQFGLKAAAPSKVTVRNSVSSNHDIFGFQATGNGAVMVLDNVTASGNNGAAVSTLSSGIAMISRSLFVNNAIGLTNLGGQIQTFGDNRNFNNTTPGAPTGAVTPQQ</sequence>
<name>A0ABY6BJ40_9GAMM</name>
<dbReference type="EMBL" id="CP104694">
    <property type="protein sequence ID" value="UXI69403.1"/>
    <property type="molecule type" value="Genomic_DNA"/>
</dbReference>
<evidence type="ECO:0000256" key="1">
    <source>
        <dbReference type="SAM" id="SignalP"/>
    </source>
</evidence>
<dbReference type="InterPro" id="IPR011050">
    <property type="entry name" value="Pectin_lyase_fold/virulence"/>
</dbReference>
<evidence type="ECO:0000313" key="3">
    <source>
        <dbReference type="Proteomes" id="UP001064632"/>
    </source>
</evidence>
<gene>
    <name evidence="2" type="ORF">N4264_07070</name>
</gene>
<keyword evidence="3" id="KW-1185">Reference proteome</keyword>
<accession>A0ABY6BJ40</accession>
<keyword evidence="1" id="KW-0732">Signal</keyword>
<dbReference type="InterPro" id="IPR012334">
    <property type="entry name" value="Pectin_lyas_fold"/>
</dbReference>
<feature type="signal peptide" evidence="1">
    <location>
        <begin position="1"/>
        <end position="26"/>
    </location>
</feature>
<evidence type="ECO:0008006" key="4">
    <source>
        <dbReference type="Google" id="ProtNLM"/>
    </source>
</evidence>